<evidence type="ECO:0000256" key="1">
    <source>
        <dbReference type="PIRSR" id="PIRSR601310-1"/>
    </source>
</evidence>
<dbReference type="AlphaFoldDB" id="A0A7Z0J911"/>
<dbReference type="GO" id="GO:0003824">
    <property type="term" value="F:catalytic activity"/>
    <property type="evidence" value="ECO:0007669"/>
    <property type="project" value="InterPro"/>
</dbReference>
<dbReference type="Pfam" id="PF01230">
    <property type="entry name" value="HIT"/>
    <property type="match status" value="1"/>
</dbReference>
<reference evidence="5 6" key="1">
    <citation type="submission" date="2020-07" db="EMBL/GenBank/DDBJ databases">
        <title>Sequencing the genomes of 1000 actinobacteria strains.</title>
        <authorList>
            <person name="Klenk H.-P."/>
        </authorList>
    </citation>
    <scope>NUCLEOTIDE SEQUENCE [LARGE SCALE GENOMIC DNA]</scope>
    <source>
        <strain evidence="5 6">DSM 44442</strain>
    </source>
</reference>
<evidence type="ECO:0000256" key="2">
    <source>
        <dbReference type="PIRSR" id="PIRSR601310-3"/>
    </source>
</evidence>
<evidence type="ECO:0000313" key="5">
    <source>
        <dbReference type="EMBL" id="NYJ33541.1"/>
    </source>
</evidence>
<evidence type="ECO:0000259" key="4">
    <source>
        <dbReference type="PROSITE" id="PS51084"/>
    </source>
</evidence>
<name>A0A7Z0J911_9ACTN</name>
<dbReference type="InterPro" id="IPR011146">
    <property type="entry name" value="HIT-like"/>
</dbReference>
<feature type="active site" description="Tele-AMP-histidine intermediate" evidence="1">
    <location>
        <position position="155"/>
    </location>
</feature>
<comment type="caution">
    <text evidence="5">The sequence shown here is derived from an EMBL/GenBank/DDBJ whole genome shotgun (WGS) entry which is preliminary data.</text>
</comment>
<protein>
    <submittedName>
        <fullName evidence="5">Histidine triad (HIT) family protein</fullName>
    </submittedName>
</protein>
<feature type="domain" description="HIT" evidence="4">
    <location>
        <begin position="60"/>
        <end position="169"/>
    </location>
</feature>
<dbReference type="EMBL" id="JACCFS010000001">
    <property type="protein sequence ID" value="NYJ33541.1"/>
    <property type="molecule type" value="Genomic_DNA"/>
</dbReference>
<dbReference type="InterPro" id="IPR001310">
    <property type="entry name" value="Histidine_triad_HIT"/>
</dbReference>
<accession>A0A7Z0J911</accession>
<dbReference type="PRINTS" id="PR00332">
    <property type="entry name" value="HISTRIAD"/>
</dbReference>
<gene>
    <name evidence="5" type="ORF">HNR10_001422</name>
</gene>
<dbReference type="PROSITE" id="PS51084">
    <property type="entry name" value="HIT_2"/>
    <property type="match status" value="1"/>
</dbReference>
<feature type="short sequence motif" description="Histidine triad motif" evidence="2 3">
    <location>
        <begin position="153"/>
        <end position="157"/>
    </location>
</feature>
<evidence type="ECO:0000256" key="3">
    <source>
        <dbReference type="PROSITE-ProRule" id="PRU00464"/>
    </source>
</evidence>
<dbReference type="Gene3D" id="3.30.428.10">
    <property type="entry name" value="HIT-like"/>
    <property type="match status" value="1"/>
</dbReference>
<proteinExistence type="predicted"/>
<evidence type="ECO:0000313" key="6">
    <source>
        <dbReference type="Proteomes" id="UP000572051"/>
    </source>
</evidence>
<dbReference type="PANTHER" id="PTHR23089">
    <property type="entry name" value="HISTIDINE TRIAD HIT PROTEIN"/>
    <property type="match status" value="1"/>
</dbReference>
<sequence>MPARRVGRTWVLCSGGSGRRGQSEPVVGCGIMGVDSPESAAAQKAATPVRRCVMAQDDCLFCKIVKGEVPAEIVREGERTLAFRDINPQAPTHVLVIPREHVRDAASAAAADAGLVDEIVREARAVAESEGVAETGYRLVFNTGSGAGQTVFHLHAHLLGGRGLNWPPG</sequence>
<dbReference type="SUPFAM" id="SSF54197">
    <property type="entry name" value="HIT-like"/>
    <property type="match status" value="1"/>
</dbReference>
<dbReference type="InterPro" id="IPR036265">
    <property type="entry name" value="HIT-like_sf"/>
</dbReference>
<dbReference type="CDD" id="cd01276">
    <property type="entry name" value="PKCI_related"/>
    <property type="match status" value="1"/>
</dbReference>
<keyword evidence="6" id="KW-1185">Reference proteome</keyword>
<dbReference type="Proteomes" id="UP000572051">
    <property type="component" value="Unassembled WGS sequence"/>
</dbReference>
<organism evidence="5 6">
    <name type="scientific">Nocardiopsis aegyptia</name>
    <dbReference type="NCBI Taxonomy" id="220378"/>
    <lineage>
        <taxon>Bacteria</taxon>
        <taxon>Bacillati</taxon>
        <taxon>Actinomycetota</taxon>
        <taxon>Actinomycetes</taxon>
        <taxon>Streptosporangiales</taxon>
        <taxon>Nocardiopsidaceae</taxon>
        <taxon>Nocardiopsis</taxon>
    </lineage>
</organism>